<gene>
    <name evidence="2" type="ORF">KAF25_010934</name>
</gene>
<reference evidence="2" key="1">
    <citation type="submission" date="2021-04" db="EMBL/GenBank/DDBJ databases">
        <title>Draft genome of Fusarium avenaceum strain F156N33, isolated from an atmospheric sample in Virginia.</title>
        <authorList>
            <person name="Yang S."/>
            <person name="Vinatzer B.A."/>
            <person name="Coleman J."/>
        </authorList>
    </citation>
    <scope>NUCLEOTIDE SEQUENCE</scope>
    <source>
        <strain evidence="2">F156N33</strain>
    </source>
</reference>
<dbReference type="InterPro" id="IPR010730">
    <property type="entry name" value="HET"/>
</dbReference>
<dbReference type="Proteomes" id="UP000782241">
    <property type="component" value="Unassembled WGS sequence"/>
</dbReference>
<dbReference type="Pfam" id="PF06985">
    <property type="entry name" value="HET"/>
    <property type="match status" value="1"/>
</dbReference>
<evidence type="ECO:0000313" key="2">
    <source>
        <dbReference type="EMBL" id="KAG5655200.1"/>
    </source>
</evidence>
<evidence type="ECO:0000313" key="3">
    <source>
        <dbReference type="Proteomes" id="UP000782241"/>
    </source>
</evidence>
<dbReference type="AlphaFoldDB" id="A0A9P7KNT0"/>
<dbReference type="Pfam" id="PF26639">
    <property type="entry name" value="Het-6_barrel"/>
    <property type="match status" value="1"/>
</dbReference>
<organism evidence="2 3">
    <name type="scientific">Fusarium avenaceum</name>
    <dbReference type="NCBI Taxonomy" id="40199"/>
    <lineage>
        <taxon>Eukaryota</taxon>
        <taxon>Fungi</taxon>
        <taxon>Dikarya</taxon>
        <taxon>Ascomycota</taxon>
        <taxon>Pezizomycotina</taxon>
        <taxon>Sordariomycetes</taxon>
        <taxon>Hypocreomycetidae</taxon>
        <taxon>Hypocreales</taxon>
        <taxon>Nectriaceae</taxon>
        <taxon>Fusarium</taxon>
        <taxon>Fusarium tricinctum species complex</taxon>
    </lineage>
</organism>
<dbReference type="EMBL" id="JAGPUO010000033">
    <property type="protein sequence ID" value="KAG5655200.1"/>
    <property type="molecule type" value="Genomic_DNA"/>
</dbReference>
<dbReference type="InterPro" id="IPR052895">
    <property type="entry name" value="HetReg/Transcr_Mod"/>
</dbReference>
<protein>
    <recommendedName>
        <fullName evidence="1">Heterokaryon incompatibility domain-containing protein</fullName>
    </recommendedName>
</protein>
<dbReference type="PANTHER" id="PTHR24148:SF64">
    <property type="entry name" value="HETEROKARYON INCOMPATIBILITY DOMAIN-CONTAINING PROTEIN"/>
    <property type="match status" value="1"/>
</dbReference>
<dbReference type="PANTHER" id="PTHR24148">
    <property type="entry name" value="ANKYRIN REPEAT DOMAIN-CONTAINING PROTEIN 39 HOMOLOG-RELATED"/>
    <property type="match status" value="1"/>
</dbReference>
<proteinExistence type="predicted"/>
<feature type="domain" description="Heterokaryon incompatibility" evidence="1">
    <location>
        <begin position="199"/>
        <end position="307"/>
    </location>
</feature>
<accession>A0A9P7KNT0</accession>
<sequence length="700" mass="79774">MALVDFSLSFLDNLPPQSNDHDIDLWWADHVFPLVRTDDFARNWRAVRDSNGRFITPSGKRCRVQPKAHHISRLKSAISLNGINVQETITYEAIVFSKLASSFKLGKSADKPRQVIRRLFVDFITTRFPIRWRLVIIQCALHSYDENKAWNSPNPASPNYAPLAHVQNIRLLHVLPSIDSHTPIQCVLEEASYNSLPDFEALSYVWGNASSQRSIFINERPISVGENLEAALRQLRPHSGKPRTLWTDAVCINQSDLAERSQQVAQMDSVYSNATSVVVWLGRETNTSSQVYDTLERLQQAITFKNDTEALKRVLKFPFQPEPYNGVFDTKPNHPHSLPASSVGTYLTKKGADFYSEYIQSPELSDITRACVFAKTLPDLSMADLLSLTSSFQATDARDRLFSLISLLPKTSQERVVFRPDYTTDARRLFIKAAKYFTTELRSLAVITARPRSPDYFKMLGDIDHLPSWVPDWSYEQQFWQLNSIWINEFSAFKTMASYMEAQNQQDKPGQTLNTPTAKREAMQVFNASLHKVSPFDFEFSHCDEVLYVKGERADIIEEIGPSFDLFITLLRSRATGSNHDRGEQSHNEHMGIIHQWKNIAHMFDKGPYPFTGQSRAEAFWRTLFLDRTKKGYIGLSHPQTQVGDEVTILFGAAVPIVLRRYPEGCIVIGQSYVHGMMDGEIIQARGGRDEEGFEEFKII</sequence>
<comment type="caution">
    <text evidence="2">The sequence shown here is derived from an EMBL/GenBank/DDBJ whole genome shotgun (WGS) entry which is preliminary data.</text>
</comment>
<name>A0A9P7KNT0_9HYPO</name>
<keyword evidence="3" id="KW-1185">Reference proteome</keyword>
<evidence type="ECO:0000259" key="1">
    <source>
        <dbReference type="Pfam" id="PF06985"/>
    </source>
</evidence>